<dbReference type="AlphaFoldDB" id="X0ZF04"/>
<protein>
    <recommendedName>
        <fullName evidence="1">Ribbon-helix-helix protein CopG domain-containing protein</fullName>
    </recommendedName>
</protein>
<accession>X0ZF04</accession>
<proteinExistence type="predicted"/>
<evidence type="ECO:0000259" key="1">
    <source>
        <dbReference type="Pfam" id="PF01402"/>
    </source>
</evidence>
<gene>
    <name evidence="2" type="ORF">S01H4_11665</name>
</gene>
<evidence type="ECO:0000313" key="2">
    <source>
        <dbReference type="EMBL" id="GAG56772.1"/>
    </source>
</evidence>
<dbReference type="GO" id="GO:0006355">
    <property type="term" value="P:regulation of DNA-templated transcription"/>
    <property type="evidence" value="ECO:0007669"/>
    <property type="project" value="InterPro"/>
</dbReference>
<comment type="caution">
    <text evidence="2">The sequence shown here is derived from an EMBL/GenBank/DDBJ whole genome shotgun (WGS) entry which is preliminary data.</text>
</comment>
<dbReference type="Pfam" id="PF01402">
    <property type="entry name" value="RHH_1"/>
    <property type="match status" value="1"/>
</dbReference>
<sequence length="55" mass="6379">MNKFNTGVQMPVTITTRVDDKLAKLIDKIAEKEGMDRSTILRRFLIKSANKWLIE</sequence>
<dbReference type="EMBL" id="BART01004772">
    <property type="protein sequence ID" value="GAG56772.1"/>
    <property type="molecule type" value="Genomic_DNA"/>
</dbReference>
<feature type="domain" description="Ribbon-helix-helix protein CopG" evidence="1">
    <location>
        <begin position="14"/>
        <end position="45"/>
    </location>
</feature>
<organism evidence="2">
    <name type="scientific">marine sediment metagenome</name>
    <dbReference type="NCBI Taxonomy" id="412755"/>
    <lineage>
        <taxon>unclassified sequences</taxon>
        <taxon>metagenomes</taxon>
        <taxon>ecological metagenomes</taxon>
    </lineage>
</organism>
<dbReference type="InterPro" id="IPR002145">
    <property type="entry name" value="CopG"/>
</dbReference>
<reference evidence="2" key="1">
    <citation type="journal article" date="2014" name="Front. Microbiol.">
        <title>High frequency of phylogenetically diverse reductive dehalogenase-homologous genes in deep subseafloor sedimentary metagenomes.</title>
        <authorList>
            <person name="Kawai M."/>
            <person name="Futagami T."/>
            <person name="Toyoda A."/>
            <person name="Takaki Y."/>
            <person name="Nishi S."/>
            <person name="Hori S."/>
            <person name="Arai W."/>
            <person name="Tsubouchi T."/>
            <person name="Morono Y."/>
            <person name="Uchiyama I."/>
            <person name="Ito T."/>
            <person name="Fujiyama A."/>
            <person name="Inagaki F."/>
            <person name="Takami H."/>
        </authorList>
    </citation>
    <scope>NUCLEOTIDE SEQUENCE</scope>
    <source>
        <strain evidence="2">Expedition CK06-06</strain>
    </source>
</reference>
<name>X0ZF04_9ZZZZ</name>
<feature type="non-terminal residue" evidence="2">
    <location>
        <position position="55"/>
    </location>
</feature>